<feature type="compositionally biased region" description="Basic and acidic residues" evidence="8">
    <location>
        <begin position="320"/>
        <end position="334"/>
    </location>
</feature>
<feature type="compositionally biased region" description="Basic and acidic residues" evidence="8">
    <location>
        <begin position="397"/>
        <end position="415"/>
    </location>
</feature>
<reference evidence="10" key="1">
    <citation type="submission" date="2011-08" db="EMBL/GenBank/DDBJ databases">
        <title>The draft genome of Latimeria chalumnae.</title>
        <authorList>
            <person name="Di Palma F."/>
            <person name="Alfoldi J."/>
            <person name="Johnson J."/>
            <person name="Berlin A."/>
            <person name="Gnerre S."/>
            <person name="Jaffe D."/>
            <person name="MacCallum I."/>
            <person name="Young S."/>
            <person name="Walker B.J."/>
            <person name="Lander E."/>
            <person name="Lindblad-Toh K."/>
        </authorList>
    </citation>
    <scope>NUCLEOTIDE SEQUENCE [LARGE SCALE GENOMIC DNA]</scope>
    <source>
        <strain evidence="10">Wild caught</strain>
    </source>
</reference>
<dbReference type="AlphaFoldDB" id="H3BII0"/>
<feature type="compositionally biased region" description="Acidic residues" evidence="8">
    <location>
        <begin position="249"/>
        <end position="282"/>
    </location>
</feature>
<dbReference type="Proteomes" id="UP000008672">
    <property type="component" value="Unassembled WGS sequence"/>
</dbReference>
<evidence type="ECO:0000313" key="9">
    <source>
        <dbReference type="Ensembl" id="ENSLACP00000021701.1"/>
    </source>
</evidence>
<name>H3BII0_LATCH</name>
<proteinExistence type="inferred from homology"/>
<comment type="subcellular location">
    <subcellularLocation>
        <location evidence="1">Cytoplasmic vesicle</location>
        <location evidence="1">Secretory vesicle</location>
    </subcellularLocation>
    <subcellularLocation>
        <location evidence="2">Secreted</location>
    </subcellularLocation>
</comment>
<feature type="compositionally biased region" description="Acidic residues" evidence="8">
    <location>
        <begin position="224"/>
        <end position="235"/>
    </location>
</feature>
<dbReference type="GO" id="GO:0005615">
    <property type="term" value="C:extracellular space"/>
    <property type="evidence" value="ECO:0007669"/>
    <property type="project" value="TreeGrafter"/>
</dbReference>
<dbReference type="PRINTS" id="PR00659">
    <property type="entry name" value="CHROMOGRANIN"/>
</dbReference>
<feature type="compositionally biased region" description="Polar residues" evidence="8">
    <location>
        <begin position="59"/>
        <end position="79"/>
    </location>
</feature>
<feature type="compositionally biased region" description="Basic and acidic residues" evidence="8">
    <location>
        <begin position="376"/>
        <end position="386"/>
    </location>
</feature>
<dbReference type="OMA" id="KVMTCIA"/>
<reference evidence="9" key="2">
    <citation type="submission" date="2025-08" db="UniProtKB">
        <authorList>
            <consortium name="Ensembl"/>
        </authorList>
    </citation>
    <scope>IDENTIFICATION</scope>
</reference>
<feature type="compositionally biased region" description="Basic and acidic residues" evidence="8">
    <location>
        <begin position="236"/>
        <end position="248"/>
    </location>
</feature>
<keyword evidence="5" id="KW-1015">Disulfide bond</keyword>
<dbReference type="EMBL" id="AFYH01003548">
    <property type="status" value="NOT_ANNOTATED_CDS"/>
    <property type="molecule type" value="Genomic_DNA"/>
</dbReference>
<dbReference type="GO" id="GO:0033604">
    <property type="term" value="P:negative regulation of catecholamine secretion"/>
    <property type="evidence" value="ECO:0007669"/>
    <property type="project" value="TreeGrafter"/>
</dbReference>
<dbReference type="GeneTree" id="ENSGT00940000154206"/>
<evidence type="ECO:0000256" key="6">
    <source>
        <dbReference type="ARBA" id="ARBA00023329"/>
    </source>
</evidence>
<feature type="compositionally biased region" description="Basic and acidic residues" evidence="8">
    <location>
        <begin position="210"/>
        <end position="223"/>
    </location>
</feature>
<protein>
    <recommendedName>
        <fullName evidence="7">Chromogranin-A</fullName>
    </recommendedName>
</protein>
<dbReference type="InterPro" id="IPR018054">
    <property type="entry name" value="Chromogranin_CS"/>
</dbReference>
<dbReference type="Ensembl" id="ENSLACT00000021842.1">
    <property type="protein sequence ID" value="ENSLACP00000021701.1"/>
    <property type="gene ID" value="ENSLACG00000019067.1"/>
</dbReference>
<keyword evidence="6" id="KW-0968">Cytoplasmic vesicle</keyword>
<dbReference type="InParanoid" id="H3BII0"/>
<comment type="similarity">
    <text evidence="3">Belongs to the chromogranin/secretogranin protein family.</text>
</comment>
<accession>H3BII0</accession>
<dbReference type="EMBL" id="AFYH01003547">
    <property type="status" value="NOT_ANNOTATED_CDS"/>
    <property type="molecule type" value="Genomic_DNA"/>
</dbReference>
<evidence type="ECO:0000256" key="1">
    <source>
        <dbReference type="ARBA" id="ARBA00004398"/>
    </source>
</evidence>
<evidence type="ECO:0000256" key="4">
    <source>
        <dbReference type="ARBA" id="ARBA00022525"/>
    </source>
</evidence>
<dbReference type="GO" id="GO:0046676">
    <property type="term" value="P:negative regulation of insulin secretion"/>
    <property type="evidence" value="ECO:0007669"/>
    <property type="project" value="TreeGrafter"/>
</dbReference>
<keyword evidence="4" id="KW-0964">Secreted</keyword>
<evidence type="ECO:0000256" key="3">
    <source>
        <dbReference type="ARBA" id="ARBA00005723"/>
    </source>
</evidence>
<evidence type="ECO:0000256" key="2">
    <source>
        <dbReference type="ARBA" id="ARBA00004613"/>
    </source>
</evidence>
<feature type="region of interest" description="Disordered" evidence="8">
    <location>
        <begin position="58"/>
        <end position="417"/>
    </location>
</feature>
<sequence length="441" mass="50199">VMNCIEEVLANTLSKPKPLPISEDCMDILRRDEKILAILHHQNLLRELQELAAQDCKSKNSSVEQEQLQSAGERSQPQKKTNDFVDELSEVLQSQLDKNIQTDKSSESPAEEQAGSFADTAEEKDEKYSVKDDSKAKEKNSVEDNEANMQGESTGEDKETAEEPESNEVSEEQERDDWNGNEPSEEKHRANEEFQEDTIGSDKSVNAEEDASRKSDEKTKEENDSSDQEDVDASEVNDHSELEKKEYLSQEDEDEESQSEGKDEEASDADTEEKISEEEDKSSEDKRESLNSIDEELQGDETLGKAGKKNGETEEERSEEWENSKRWSKMEELTSKLTSKKSTESNESGQDPDRSMKIPFRARNNSFGSGLKKSWGNKERQVKEDSIESALQMVTKPDIDEKREEEGSANRRTEDQELENLAAIEAELERVARRLYMLRTE</sequence>
<dbReference type="GO" id="GO:0042742">
    <property type="term" value="P:defense response to bacterium"/>
    <property type="evidence" value="ECO:0007669"/>
    <property type="project" value="TreeGrafter"/>
</dbReference>
<evidence type="ECO:0000256" key="5">
    <source>
        <dbReference type="ARBA" id="ARBA00023157"/>
    </source>
</evidence>
<organism evidence="9 10">
    <name type="scientific">Latimeria chalumnae</name>
    <name type="common">Coelacanth</name>
    <dbReference type="NCBI Taxonomy" id="7897"/>
    <lineage>
        <taxon>Eukaryota</taxon>
        <taxon>Metazoa</taxon>
        <taxon>Chordata</taxon>
        <taxon>Craniata</taxon>
        <taxon>Vertebrata</taxon>
        <taxon>Euteleostomi</taxon>
        <taxon>Coelacanthiformes</taxon>
        <taxon>Coelacanthidae</taxon>
        <taxon>Latimeria</taxon>
    </lineage>
</organism>
<dbReference type="eggNOG" id="ENOG502RZBD">
    <property type="taxonomic scope" value="Eukaryota"/>
</dbReference>
<dbReference type="PROSITE" id="PS00422">
    <property type="entry name" value="GRANINS_1"/>
    <property type="match status" value="1"/>
</dbReference>
<dbReference type="PANTHER" id="PTHR10583">
    <property type="entry name" value="CHROMOGRANIN"/>
    <property type="match status" value="1"/>
</dbReference>
<evidence type="ECO:0000313" key="10">
    <source>
        <dbReference type="Proteomes" id="UP000008672"/>
    </source>
</evidence>
<gene>
    <name evidence="9" type="primary">CHGA</name>
</gene>
<feature type="compositionally biased region" description="Basic and acidic residues" evidence="8">
    <location>
        <begin position="124"/>
        <end position="142"/>
    </location>
</feature>
<dbReference type="HOGENOM" id="CLU_050861_0_0_1"/>
<evidence type="ECO:0000256" key="7">
    <source>
        <dbReference type="ARBA" id="ARBA00040787"/>
    </source>
</evidence>
<evidence type="ECO:0000256" key="8">
    <source>
        <dbReference type="SAM" id="MobiDB-lite"/>
    </source>
</evidence>
<reference evidence="9" key="3">
    <citation type="submission" date="2025-09" db="UniProtKB">
        <authorList>
            <consortium name="Ensembl"/>
        </authorList>
    </citation>
    <scope>IDENTIFICATION</scope>
</reference>
<dbReference type="EMBL" id="AFYH01003549">
    <property type="status" value="NOT_ANNOTATED_CDS"/>
    <property type="molecule type" value="Genomic_DNA"/>
</dbReference>
<dbReference type="FunCoup" id="H3BII0">
    <property type="interactions" value="50"/>
</dbReference>
<keyword evidence="10" id="KW-1185">Reference proteome</keyword>
<dbReference type="InterPro" id="IPR001819">
    <property type="entry name" value="Chromogranin_AB"/>
</dbReference>
<dbReference type="GO" id="GO:0030133">
    <property type="term" value="C:transport vesicle"/>
    <property type="evidence" value="ECO:0007669"/>
    <property type="project" value="UniProtKB-SubCell"/>
</dbReference>
<dbReference type="GO" id="GO:0086030">
    <property type="term" value="P:adenylate cyclase-activating adrenergic receptor signaling pathway involved in cardiac muscle relaxation"/>
    <property type="evidence" value="ECO:0007669"/>
    <property type="project" value="TreeGrafter"/>
</dbReference>
<dbReference type="GO" id="GO:0042583">
    <property type="term" value="C:chromaffin granule"/>
    <property type="evidence" value="ECO:0007669"/>
    <property type="project" value="TreeGrafter"/>
</dbReference>
<dbReference type="PANTHER" id="PTHR10583:SF1">
    <property type="entry name" value="CHROMOGRANIN-A"/>
    <property type="match status" value="1"/>
</dbReference>
<feature type="compositionally biased region" description="Acidic residues" evidence="8">
    <location>
        <begin position="159"/>
        <end position="175"/>
    </location>
</feature>
<dbReference type="InterPro" id="IPR001990">
    <property type="entry name" value="Granin"/>
</dbReference>
<dbReference type="Pfam" id="PF01271">
    <property type="entry name" value="Granin"/>
    <property type="match status" value="1"/>
</dbReference>